<evidence type="ECO:0000256" key="5">
    <source>
        <dbReference type="ARBA" id="ARBA00022827"/>
    </source>
</evidence>
<evidence type="ECO:0000256" key="7">
    <source>
        <dbReference type="ARBA" id="ARBA00023002"/>
    </source>
</evidence>
<dbReference type="Gene3D" id="3.30.70.2740">
    <property type="match status" value="1"/>
</dbReference>
<evidence type="ECO:0000313" key="13">
    <source>
        <dbReference type="EMBL" id="GGA42026.1"/>
    </source>
</evidence>
<reference evidence="14" key="1">
    <citation type="journal article" date="2019" name="Int. J. Syst. Evol. Microbiol.">
        <title>The Global Catalogue of Microorganisms (GCM) 10K type strain sequencing project: providing services to taxonomists for standard genome sequencing and annotation.</title>
        <authorList>
            <consortium name="The Broad Institute Genomics Platform"/>
            <consortium name="The Broad Institute Genome Sequencing Center for Infectious Disease"/>
            <person name="Wu L."/>
            <person name="Ma J."/>
        </authorList>
    </citation>
    <scope>NUCLEOTIDE SEQUENCE [LARGE SCALE GENOMIC DNA]</scope>
    <source>
        <strain evidence="14">CGMCC 1.15439</strain>
    </source>
</reference>
<dbReference type="PROSITE" id="PS00198">
    <property type="entry name" value="4FE4S_FER_1"/>
    <property type="match status" value="1"/>
</dbReference>
<dbReference type="EC" id="1.1.2.4" evidence="10"/>
<dbReference type="Gene3D" id="1.10.1060.10">
    <property type="entry name" value="Alpha-helical ferredoxin"/>
    <property type="match status" value="1"/>
</dbReference>
<dbReference type="InterPro" id="IPR017900">
    <property type="entry name" value="4Fe4S_Fe_S_CS"/>
</dbReference>
<dbReference type="Proteomes" id="UP000620046">
    <property type="component" value="Unassembled WGS sequence"/>
</dbReference>
<keyword evidence="4" id="KW-0479">Metal-binding</keyword>
<protein>
    <recommendedName>
        <fullName evidence="10">D-lactate dehydrogenase (cytochrome)</fullName>
        <ecNumber evidence="10">1.1.2.4</ecNumber>
    </recommendedName>
</protein>
<keyword evidence="3" id="KW-0285">Flavoprotein</keyword>
<evidence type="ECO:0000259" key="12">
    <source>
        <dbReference type="PROSITE" id="PS51387"/>
    </source>
</evidence>
<dbReference type="InterPro" id="IPR004113">
    <property type="entry name" value="FAD-bd_oxidored_4_C"/>
</dbReference>
<evidence type="ECO:0000256" key="3">
    <source>
        <dbReference type="ARBA" id="ARBA00022630"/>
    </source>
</evidence>
<dbReference type="InterPro" id="IPR016164">
    <property type="entry name" value="FAD-linked_Oxase-like_C"/>
</dbReference>
<evidence type="ECO:0000256" key="9">
    <source>
        <dbReference type="ARBA" id="ARBA00023014"/>
    </source>
</evidence>
<dbReference type="InterPro" id="IPR016169">
    <property type="entry name" value="FAD-bd_PCMH_sub2"/>
</dbReference>
<dbReference type="Pfam" id="PF13183">
    <property type="entry name" value="Fer4_8"/>
    <property type="match status" value="1"/>
</dbReference>
<gene>
    <name evidence="13" type="ORF">GCM10010981_33830</name>
</gene>
<dbReference type="Gene3D" id="3.30.465.10">
    <property type="match status" value="1"/>
</dbReference>
<dbReference type="SUPFAM" id="SSF56176">
    <property type="entry name" value="FAD-binding/transporter-associated domain-like"/>
    <property type="match status" value="1"/>
</dbReference>
<dbReference type="InterPro" id="IPR016166">
    <property type="entry name" value="FAD-bd_PCMH"/>
</dbReference>
<name>A0ABQ1GE81_9GAMM</name>
<dbReference type="SUPFAM" id="SSF46548">
    <property type="entry name" value="alpha-helical ferredoxin"/>
    <property type="match status" value="1"/>
</dbReference>
<dbReference type="InterPro" id="IPR017896">
    <property type="entry name" value="4Fe4S_Fe-S-bd"/>
</dbReference>
<dbReference type="InterPro" id="IPR006094">
    <property type="entry name" value="Oxid_FAD_bind_N"/>
</dbReference>
<proteinExistence type="inferred from homology"/>
<dbReference type="PANTHER" id="PTHR11748:SF111">
    <property type="entry name" value="D-LACTATE DEHYDROGENASE, MITOCHONDRIAL-RELATED"/>
    <property type="match status" value="1"/>
</dbReference>
<dbReference type="SUPFAM" id="SSF55103">
    <property type="entry name" value="FAD-linked oxidases, C-terminal domain"/>
    <property type="match status" value="1"/>
</dbReference>
<dbReference type="Pfam" id="PF02913">
    <property type="entry name" value="FAD-oxidase_C"/>
    <property type="match status" value="1"/>
</dbReference>
<keyword evidence="7" id="KW-0560">Oxidoreductase</keyword>
<comment type="caution">
    <text evidence="13">The sequence shown here is derived from an EMBL/GenBank/DDBJ whole genome shotgun (WGS) entry which is preliminary data.</text>
</comment>
<dbReference type="Pfam" id="PF01565">
    <property type="entry name" value="FAD_binding_4"/>
    <property type="match status" value="1"/>
</dbReference>
<dbReference type="InterPro" id="IPR016167">
    <property type="entry name" value="FAD-bd_PCMH_sub1"/>
</dbReference>
<feature type="domain" description="4Fe-4S ferredoxin-type" evidence="11">
    <location>
        <begin position="561"/>
        <end position="592"/>
    </location>
</feature>
<evidence type="ECO:0000256" key="10">
    <source>
        <dbReference type="ARBA" id="ARBA00038897"/>
    </source>
</evidence>
<dbReference type="PROSITE" id="PS51379">
    <property type="entry name" value="4FE4S_FER_2"/>
    <property type="match status" value="1"/>
</dbReference>
<dbReference type="InterPro" id="IPR009051">
    <property type="entry name" value="Helical_ferredxn"/>
</dbReference>
<feature type="domain" description="FAD-binding PCMH-type" evidence="12">
    <location>
        <begin position="67"/>
        <end position="295"/>
    </location>
</feature>
<dbReference type="PROSITE" id="PS51387">
    <property type="entry name" value="FAD_PCMH"/>
    <property type="match status" value="1"/>
</dbReference>
<accession>A0ABQ1GE81</accession>
<evidence type="ECO:0000256" key="8">
    <source>
        <dbReference type="ARBA" id="ARBA00023004"/>
    </source>
</evidence>
<evidence type="ECO:0000256" key="6">
    <source>
        <dbReference type="ARBA" id="ARBA00022946"/>
    </source>
</evidence>
<dbReference type="EMBL" id="BMJA01000003">
    <property type="protein sequence ID" value="GGA42026.1"/>
    <property type="molecule type" value="Genomic_DNA"/>
</dbReference>
<keyword evidence="6" id="KW-0809">Transit peptide</keyword>
<evidence type="ECO:0000256" key="1">
    <source>
        <dbReference type="ARBA" id="ARBA00001974"/>
    </source>
</evidence>
<organism evidence="13 14">
    <name type="scientific">Dyella nitratireducens</name>
    <dbReference type="NCBI Taxonomy" id="1849580"/>
    <lineage>
        <taxon>Bacteria</taxon>
        <taxon>Pseudomonadati</taxon>
        <taxon>Pseudomonadota</taxon>
        <taxon>Gammaproteobacteria</taxon>
        <taxon>Lysobacterales</taxon>
        <taxon>Rhodanobacteraceae</taxon>
        <taxon>Dyella</taxon>
    </lineage>
</organism>
<dbReference type="InterPro" id="IPR004017">
    <property type="entry name" value="Cys_rich_dom"/>
</dbReference>
<keyword evidence="9" id="KW-0411">Iron-sulfur</keyword>
<keyword evidence="14" id="KW-1185">Reference proteome</keyword>
<dbReference type="PANTHER" id="PTHR11748">
    <property type="entry name" value="D-LACTATE DEHYDROGENASE"/>
    <property type="match status" value="1"/>
</dbReference>
<dbReference type="RefSeq" id="WP_229720920.1">
    <property type="nucleotide sequence ID" value="NZ_BMJA01000003.1"/>
</dbReference>
<comment type="cofactor">
    <cofactor evidence="1">
        <name>FAD</name>
        <dbReference type="ChEBI" id="CHEBI:57692"/>
    </cofactor>
</comment>
<keyword evidence="5" id="KW-0274">FAD</keyword>
<evidence type="ECO:0000259" key="11">
    <source>
        <dbReference type="PROSITE" id="PS51379"/>
    </source>
</evidence>
<keyword evidence="8" id="KW-0408">Iron</keyword>
<dbReference type="Gene3D" id="3.30.43.10">
    <property type="entry name" value="Uridine Diphospho-n-acetylenolpyruvylglucosamine Reductase, domain 2"/>
    <property type="match status" value="1"/>
</dbReference>
<sequence length="978" mass="105405">MARKLLSPDPSLIGQFPGHPQSDAVPASMLHGTPDTLKHDLIALLGKDQVLHRAIDLVRYASDASPYRLIPRVVVLPRTTEDIAKIFAYCRTHGRHATFRAAGTSLNGQSLSDDILIDVRRHWYGAKVEDGGRHVTARSGMILAHVNAMLARHGRRLGPDPASSHACTIAGVIGNNAGGMRCTVERDAYHTVKALKFVTPSGAFIDTSAPDAERAFAAAEPQLAAGLLELRQELLADQALADRVRRKYSIRNTHGYRLCALLDGETPLQIFRRLIVGSEGTLAFIAEATIETIAAPNVTSVAWIPVPTIDEAVALVPGLVAIGATAVELMIAPALTAAGQAFAHTPSYWRTLDPKAAALLVELGAQDETSLEATQYAVIEHVGHAKLVHEVEFTSVEEAIELAWHVREGLLGLVGKQRPEGSTLITEDVCFPPQRLAEGARDVQALLAKHGFIPGVAGHAAHGNLHFTLVADFTDPEGRKRYAAFMDELVDLVIKKHDGSLKAEHGTGLNMAPFVTPEWGEKATAMMWRIKQLADPYEILAPNVILTHNPNLHLENLKSVPQIEGVTGSSQCIECGFCEPVCPSRNVTMTPRQRIVLRREMARQAPDSPVLTQLQNDYQYDGIETCAGDGMCSIPCPIGINTGALIREFRALERGPGSEKVALSLAKHWKSIESVARVSLHGVHGFTSIFGVKPLTALADAARTVVSPDVLPTVPGPMPRPAPALPQTDKGGAAAVYFPACINRIFGRDPASAARPSLPEVFVSLSARAGKPLWIPPDVGGFCCSTPWKSKAYRQGHHYMAQAIAEAFWRWSGEGSLSIVVDAASCTLGLLEDIGTQLDGDLKDRYARLTIIDSIAWCRELLPKLTITHTLPRIAIHPSCSITHLGLAGALKEIASHLAEDVVVPIGTTCCGTAGDRGLLHPELVMSATREIKAVLDAHPADAYLSANRTCEMGLRQATGRPYESFLFLLEELSRTSA</sequence>
<evidence type="ECO:0000256" key="2">
    <source>
        <dbReference type="ARBA" id="ARBA00008000"/>
    </source>
</evidence>
<dbReference type="Pfam" id="PF02754">
    <property type="entry name" value="CCG"/>
    <property type="match status" value="1"/>
</dbReference>
<evidence type="ECO:0000313" key="14">
    <source>
        <dbReference type="Proteomes" id="UP000620046"/>
    </source>
</evidence>
<evidence type="ECO:0000256" key="4">
    <source>
        <dbReference type="ARBA" id="ARBA00022723"/>
    </source>
</evidence>
<comment type="similarity">
    <text evidence="2">Belongs to the FAD-binding oxidoreductase/transferase type 4 family.</text>
</comment>
<dbReference type="InterPro" id="IPR036318">
    <property type="entry name" value="FAD-bd_PCMH-like_sf"/>
</dbReference>